<dbReference type="PROSITE" id="PS51192">
    <property type="entry name" value="HELICASE_ATP_BIND_1"/>
    <property type="match status" value="1"/>
</dbReference>
<sequence length="1004" mass="112470">MRGELVAVAAGAIDSWSVGMRVQARDEEWVVSEVEVTERDGKRLTVTGISPLVREQRAVFFTKLDDVVPLRPEDTTLVTDDSPQFRRSRLYWEAVLRATPLPESERRLATVGTHLLDDLVYQREPARLALAGLRPRLLVADAVGLGKTLEIGLILAELIRRGRGERILVVTPRHILEQFQHELWCRFAIPLVRLDSLGIQRVRQKIPAGRNPFTYYKRAIISIDTLKSSQYRYALGNIEWDAVVIDESHKLVNVGAKNNELARILAPRTHALILASATPHNGKKESFGELISLLDPTAIPDTADYDAEQMAGLYVRRHKTSPDVDSEIGDHWKAREKPRFVYAAATGPEEAVFQELYQTWISPPDGESAPVTGKGAKLFPFTLLKAFLSSHAALAETIANRFETIAEDEKKHHTDRRAEKLALGTLRDLVAEVGMQHSAKLEALVGELKEIGIGSKSQNRVVIFSERRATLDFLRAQLPEALGFTMPAGAKSTQGPVRMLHGGLSDVEQQQNVKDFGLASSELRVLLTGDIAAEGVNLHRECHHLVHYDVPWSLITLEQRNGRIDRYGQLKNPQMRVLLHVRPGDDKRQDADFKVSRRLVEREDEVHRTFGDAAAVMGLHDEFAEERQIGEAFLEGRDVEEELPAAPIDDFEAWIAEPDGDGVGATEPVGGKQERYRELRLFPSTKAFTEAAFEEVYGDPRQSVGFHYDEEHEPELLTFQPAPDLQRRLRVLPEEYLRDHEVLTTLRGTFSSELAQRRLDYARQRAASKKLDEVAQDGGNGRSRGRHATKQQRADSSGWPDVTFLADRHPVIEWLVDKALARLARNSAPVIACAVAEPTVLIQGMYSNAQGRPTVLAYLAMSGLDGGASRPRFEDLLPVLGRVGVLETKTLYNTNSDVDPAAFQHLIEPAVTAARAEMRRLKDRQEDELMAPLHAYEQRLNAWRKTRESKAEQLVLPGMATREKRKVEKIATDLNEVMRSLVTVGEPMVRVLGVLVPQRNGERA</sequence>
<dbReference type="InterPro" id="IPR014001">
    <property type="entry name" value="Helicase_ATP-bd"/>
</dbReference>
<dbReference type="InterPro" id="IPR038718">
    <property type="entry name" value="SNF2-like_sf"/>
</dbReference>
<dbReference type="EMBL" id="JACJID010000003">
    <property type="protein sequence ID" value="MBA8926839.1"/>
    <property type="molecule type" value="Genomic_DNA"/>
</dbReference>
<dbReference type="RefSeq" id="WP_318296415.1">
    <property type="nucleotide sequence ID" value="NZ_BAAABQ010000091.1"/>
</dbReference>
<keyword evidence="9" id="KW-1185">Reference proteome</keyword>
<evidence type="ECO:0000259" key="7">
    <source>
        <dbReference type="PROSITE" id="PS51194"/>
    </source>
</evidence>
<dbReference type="SMART" id="SM00487">
    <property type="entry name" value="DEXDc"/>
    <property type="match status" value="1"/>
</dbReference>
<feature type="region of interest" description="Disordered" evidence="5">
    <location>
        <begin position="769"/>
        <end position="799"/>
    </location>
</feature>
<keyword evidence="4" id="KW-0067">ATP-binding</keyword>
<evidence type="ECO:0000259" key="6">
    <source>
        <dbReference type="PROSITE" id="PS51192"/>
    </source>
</evidence>
<evidence type="ECO:0000256" key="4">
    <source>
        <dbReference type="ARBA" id="ARBA00022840"/>
    </source>
</evidence>
<feature type="domain" description="Helicase C-terminal" evidence="7">
    <location>
        <begin position="440"/>
        <end position="623"/>
    </location>
</feature>
<dbReference type="CDD" id="cd18011">
    <property type="entry name" value="DEXDc_RapA"/>
    <property type="match status" value="1"/>
</dbReference>
<dbReference type="Gene3D" id="3.40.50.10810">
    <property type="entry name" value="Tandem AAA-ATPase domain"/>
    <property type="match status" value="1"/>
</dbReference>
<dbReference type="InterPro" id="IPR049730">
    <property type="entry name" value="SNF2/RAD54-like_C"/>
</dbReference>
<organism evidence="8 9">
    <name type="scientific">Kutzneria viridogrisea</name>
    <dbReference type="NCBI Taxonomy" id="47990"/>
    <lineage>
        <taxon>Bacteria</taxon>
        <taxon>Bacillati</taxon>
        <taxon>Actinomycetota</taxon>
        <taxon>Actinomycetes</taxon>
        <taxon>Pseudonocardiales</taxon>
        <taxon>Pseudonocardiaceae</taxon>
        <taxon>Kutzneria</taxon>
    </lineage>
</organism>
<evidence type="ECO:0000256" key="1">
    <source>
        <dbReference type="ARBA" id="ARBA00022741"/>
    </source>
</evidence>
<protein>
    <submittedName>
        <fullName evidence="8">ERCC4-related helicase</fullName>
    </submittedName>
</protein>
<dbReference type="SMART" id="SM00490">
    <property type="entry name" value="HELICc"/>
    <property type="match status" value="1"/>
</dbReference>
<evidence type="ECO:0000256" key="2">
    <source>
        <dbReference type="ARBA" id="ARBA00022801"/>
    </source>
</evidence>
<evidence type="ECO:0000256" key="5">
    <source>
        <dbReference type="SAM" id="MobiDB-lite"/>
    </source>
</evidence>
<keyword evidence="1" id="KW-0547">Nucleotide-binding</keyword>
<name>A0ABR6BIX4_9PSEU</name>
<proteinExistence type="predicted"/>
<dbReference type="InterPro" id="IPR001650">
    <property type="entry name" value="Helicase_C-like"/>
</dbReference>
<dbReference type="PANTHER" id="PTHR45766:SF6">
    <property type="entry name" value="SWI_SNF-RELATED MATRIX-ASSOCIATED ACTIN-DEPENDENT REGULATOR OF CHROMATIN SUBFAMILY A-LIKE PROTEIN 1"/>
    <property type="match status" value="1"/>
</dbReference>
<gene>
    <name evidence="8" type="ORF">BC739_004045</name>
</gene>
<feature type="domain" description="Helicase ATP-binding" evidence="6">
    <location>
        <begin position="128"/>
        <end position="297"/>
    </location>
</feature>
<evidence type="ECO:0000256" key="3">
    <source>
        <dbReference type="ARBA" id="ARBA00022806"/>
    </source>
</evidence>
<dbReference type="InterPro" id="IPR000330">
    <property type="entry name" value="SNF2_N"/>
</dbReference>
<evidence type="ECO:0000313" key="9">
    <source>
        <dbReference type="Proteomes" id="UP000517916"/>
    </source>
</evidence>
<dbReference type="GO" id="GO:0004386">
    <property type="term" value="F:helicase activity"/>
    <property type="evidence" value="ECO:0007669"/>
    <property type="project" value="UniProtKB-KW"/>
</dbReference>
<evidence type="ECO:0000313" key="8">
    <source>
        <dbReference type="EMBL" id="MBA8926839.1"/>
    </source>
</evidence>
<dbReference type="CDD" id="cd18793">
    <property type="entry name" value="SF2_C_SNF"/>
    <property type="match status" value="1"/>
</dbReference>
<accession>A0ABR6BIX4</accession>
<comment type="caution">
    <text evidence="8">The sequence shown here is derived from an EMBL/GenBank/DDBJ whole genome shotgun (WGS) entry which is preliminary data.</text>
</comment>
<dbReference type="InterPro" id="IPR027417">
    <property type="entry name" value="P-loop_NTPase"/>
</dbReference>
<dbReference type="PANTHER" id="PTHR45766">
    <property type="entry name" value="DNA ANNEALING HELICASE AND ENDONUCLEASE ZRANB3 FAMILY MEMBER"/>
    <property type="match status" value="1"/>
</dbReference>
<dbReference type="Pfam" id="PF00176">
    <property type="entry name" value="SNF2-rel_dom"/>
    <property type="match status" value="1"/>
</dbReference>
<dbReference type="PROSITE" id="PS51194">
    <property type="entry name" value="HELICASE_CTER"/>
    <property type="match status" value="1"/>
</dbReference>
<dbReference type="InterPro" id="IPR057342">
    <property type="entry name" value="DEXDc_RapA"/>
</dbReference>
<dbReference type="Gene3D" id="3.40.50.300">
    <property type="entry name" value="P-loop containing nucleotide triphosphate hydrolases"/>
    <property type="match status" value="1"/>
</dbReference>
<keyword evidence="2" id="KW-0378">Hydrolase</keyword>
<dbReference type="Pfam" id="PF00271">
    <property type="entry name" value="Helicase_C"/>
    <property type="match status" value="1"/>
</dbReference>
<reference evidence="8 9" key="1">
    <citation type="submission" date="2020-08" db="EMBL/GenBank/DDBJ databases">
        <title>Genomic Encyclopedia of Archaeal and Bacterial Type Strains, Phase II (KMG-II): from individual species to whole genera.</title>
        <authorList>
            <person name="Goeker M."/>
        </authorList>
    </citation>
    <scope>NUCLEOTIDE SEQUENCE [LARGE SCALE GENOMIC DNA]</scope>
    <source>
        <strain evidence="8 9">DSM 43850</strain>
    </source>
</reference>
<dbReference type="SUPFAM" id="SSF52540">
    <property type="entry name" value="P-loop containing nucleoside triphosphate hydrolases"/>
    <property type="match status" value="2"/>
</dbReference>
<dbReference type="Proteomes" id="UP000517916">
    <property type="component" value="Unassembled WGS sequence"/>
</dbReference>
<keyword evidence="3 8" id="KW-0347">Helicase</keyword>